<name>A0A1X1WFH2_MYCIR</name>
<dbReference type="AlphaFoldDB" id="A0A1X1WFH2"/>
<evidence type="ECO:0008006" key="3">
    <source>
        <dbReference type="Google" id="ProtNLM"/>
    </source>
</evidence>
<sequence length="438" mass="47807">MNDLLTTLLQKVDEPAAKYADLERYYTATQPLTFLSPEAKTALGDRFGRMAANLPRLAVTSLAERLRVTGFDGVDVFDDWQRNDMDELSAVAIREALLLGSAYILVWADRYGRPQVSVESAKQMSCLRDPGTRRITHALKRWETATTTEAVLYGPDEIVRYRANATGATTNGFRAVESIANPLGVPPVVRLLNSDRILHEGVSEIEDLKPVADLLNKLLADLAVASEYSARSRRWATGLELDERPILDDDGNDTGETETVNPIDEGMRMMVSESENTKFGQLDGADLAGFTNAVDIVLGMVSATSAMPMHYLGVMNNQPASADALRASEASLTARAEARQKQFGRAFEDVARLIVAVRDGVDPLNVDVRVKWADASTRSVAQEADAVTKMFAAGLLPASYALQRLGYSDSEIEAIRIARRTEALDTVGVNLQALPRSA</sequence>
<dbReference type="RefSeq" id="WP_085176578.1">
    <property type="nucleotide sequence ID" value="NZ_LQPC01000042.1"/>
</dbReference>
<dbReference type="InterPro" id="IPR021145">
    <property type="entry name" value="Portal_protein_SPP1_Gp6-like"/>
</dbReference>
<evidence type="ECO:0000313" key="1">
    <source>
        <dbReference type="EMBL" id="ORV85336.1"/>
    </source>
</evidence>
<dbReference type="Pfam" id="PF05133">
    <property type="entry name" value="SPP1_portal"/>
    <property type="match status" value="1"/>
</dbReference>
<protein>
    <recommendedName>
        <fullName evidence="3">Phage portal protein</fullName>
    </recommendedName>
</protein>
<proteinExistence type="predicted"/>
<organism evidence="1 2">
    <name type="scientific">Mycolicibacterium iranicum</name>
    <name type="common">Mycobacterium iranicum</name>
    <dbReference type="NCBI Taxonomy" id="912594"/>
    <lineage>
        <taxon>Bacteria</taxon>
        <taxon>Bacillati</taxon>
        <taxon>Actinomycetota</taxon>
        <taxon>Actinomycetes</taxon>
        <taxon>Mycobacteriales</taxon>
        <taxon>Mycobacteriaceae</taxon>
        <taxon>Mycolicibacterium</taxon>
    </lineage>
</organism>
<dbReference type="EMBL" id="LQPC01000042">
    <property type="protein sequence ID" value="ORV85336.1"/>
    <property type="molecule type" value="Genomic_DNA"/>
</dbReference>
<accession>A0A1X1WFH2</accession>
<comment type="caution">
    <text evidence="1">The sequence shown here is derived from an EMBL/GenBank/DDBJ whole genome shotgun (WGS) entry which is preliminary data.</text>
</comment>
<gene>
    <name evidence="1" type="ORF">AWC12_20695</name>
</gene>
<evidence type="ECO:0000313" key="2">
    <source>
        <dbReference type="Proteomes" id="UP000193622"/>
    </source>
</evidence>
<reference evidence="1 2" key="1">
    <citation type="submission" date="2016-01" db="EMBL/GenBank/DDBJ databases">
        <title>The new phylogeny of the genus Mycobacterium.</title>
        <authorList>
            <person name="Tarcisio F."/>
            <person name="Conor M."/>
            <person name="Antonella G."/>
            <person name="Elisabetta G."/>
            <person name="Giulia F.S."/>
            <person name="Sara T."/>
            <person name="Anna F."/>
            <person name="Clotilde B."/>
            <person name="Roberto B."/>
            <person name="Veronica D.S."/>
            <person name="Fabio R."/>
            <person name="Monica P."/>
            <person name="Olivier J."/>
            <person name="Enrico T."/>
            <person name="Nicola S."/>
        </authorList>
    </citation>
    <scope>NUCLEOTIDE SEQUENCE [LARGE SCALE GENOMIC DNA]</scope>
    <source>
        <strain evidence="1 2">DSM 45541</strain>
    </source>
</reference>
<dbReference type="Proteomes" id="UP000193622">
    <property type="component" value="Unassembled WGS sequence"/>
</dbReference>